<dbReference type="EMBL" id="AZGZ01000021">
    <property type="protein sequence ID" value="KZZ89248.1"/>
    <property type="molecule type" value="Genomic_DNA"/>
</dbReference>
<dbReference type="VEuPathDB" id="FungiDB:AAP_04395"/>
<keyword evidence="6" id="KW-0723">Serine/threonine-protein kinase</keyword>
<dbReference type="GO" id="GO:0005524">
    <property type="term" value="F:ATP binding"/>
    <property type="evidence" value="ECO:0007669"/>
    <property type="project" value="UniProtKB-UniRule"/>
</dbReference>
<feature type="compositionally biased region" description="Low complexity" evidence="4">
    <location>
        <begin position="339"/>
        <end position="350"/>
    </location>
</feature>
<keyword evidence="1 3" id="KW-0547">Nucleotide-binding</keyword>
<keyword evidence="6" id="KW-0808">Transferase</keyword>
<evidence type="ECO:0000313" key="7">
    <source>
        <dbReference type="Proteomes" id="UP000242877"/>
    </source>
</evidence>
<feature type="region of interest" description="Disordered" evidence="4">
    <location>
        <begin position="1"/>
        <end position="240"/>
    </location>
</feature>
<dbReference type="PROSITE" id="PS00107">
    <property type="entry name" value="PROTEIN_KINASE_ATP"/>
    <property type="match status" value="1"/>
</dbReference>
<feature type="binding site" evidence="3">
    <location>
        <position position="531"/>
    </location>
    <ligand>
        <name>ATP</name>
        <dbReference type="ChEBI" id="CHEBI:30616"/>
    </ligand>
</feature>
<dbReference type="SUPFAM" id="SSF56112">
    <property type="entry name" value="Protein kinase-like (PK-like)"/>
    <property type="match status" value="1"/>
</dbReference>
<dbReference type="Proteomes" id="UP000242877">
    <property type="component" value="Unassembled WGS sequence"/>
</dbReference>
<feature type="region of interest" description="Disordered" evidence="4">
    <location>
        <begin position="440"/>
        <end position="460"/>
    </location>
</feature>
<dbReference type="Gene3D" id="1.10.510.10">
    <property type="entry name" value="Transferase(Phosphotransferase) domain 1"/>
    <property type="match status" value="1"/>
</dbReference>
<dbReference type="InterPro" id="IPR017441">
    <property type="entry name" value="Protein_kinase_ATP_BS"/>
</dbReference>
<evidence type="ECO:0000256" key="4">
    <source>
        <dbReference type="SAM" id="MobiDB-lite"/>
    </source>
</evidence>
<feature type="region of interest" description="Disordered" evidence="4">
    <location>
        <begin position="300"/>
        <end position="421"/>
    </location>
</feature>
<gene>
    <name evidence="6" type="ORF">AAP_04395</name>
</gene>
<protein>
    <submittedName>
        <fullName evidence="6">Serine/threonine protein kinase</fullName>
    </submittedName>
</protein>
<dbReference type="InterPro" id="IPR011009">
    <property type="entry name" value="Kinase-like_dom_sf"/>
</dbReference>
<sequence>MPESIITLSPEVGDLHRHHNDNGDGATSDAATAPQHDKAHPAKPILELSVTQDGRPYRSQVASNIDSSDNNDSHRQQPHSAAAASLGSSTDLPEAISEQDEETPSEGEPLTPSDSSLNIFQHHQQRHHQNQTGSSSPTGCGSSSLNGSIVHLDSNHGTGGSIKHDKPEAIHITPPDQDHQYSHHNHDDSSCYSPQQQQHRTPSVRSPRGSQFFSNPFSSSSSGLRQSSNGTPKPNRHSSFRSFFRRNSSALSNLHASEDVSGNSAHTSSSTLQPTAAADGPLPAISSPVSSVAAESAVSGSSAASGAAGTGTGSGTSPTESKFRFGLKRRQSPPTYADNNSTPNNSNSRNGQGASRGTSPTSASPSRPYLNASSQNYAPNDRSANVSTSANGAGATTPDADSSRKARHSHSHPSVHLGHLKERSKILFGNMPRPIVERRIRSPSVSEAGNQPPRPGFSIPAAAGVGLKARRMSASLPDDFNVDTCELDDEYVSASKLPGKRGKALGKGATATVKVMARRGHKKNDPLYAVKEFRKCGQREDKEEYIKKVKSEYSIAASLHHPNIVCTYNLCTHNGRFNHVMEHCQYGEIFSLVQKNYLGVQDNLCFFKQTVRGVGYLHANGIAHRDIKLENLLLTEEGHVKISDFGVSEVFCGIHPDDYDPRALDVWSCAIVMITLACRGNPWQAAEPSDPNYLNFQTAWDKFLLNHPDGTITDFAMPKCGPLFSLISQYYSPGLRRLLLAMLHPNPQKRFTINDVLNDKYFKTIECCSPESNEDETVMIDAAGRGSTKKACKMSVQKVHHHAPPERKILPQHRFDMGDGYS</sequence>
<keyword evidence="6" id="KW-0418">Kinase</keyword>
<keyword evidence="2 3" id="KW-0067">ATP-binding</keyword>
<feature type="compositionally biased region" description="Polar residues" evidence="4">
    <location>
        <begin position="351"/>
        <end position="391"/>
    </location>
</feature>
<feature type="compositionally biased region" description="Polar residues" evidence="4">
    <location>
        <begin position="190"/>
        <end position="204"/>
    </location>
</feature>
<evidence type="ECO:0000259" key="5">
    <source>
        <dbReference type="PROSITE" id="PS50011"/>
    </source>
</evidence>
<dbReference type="SMART" id="SM00220">
    <property type="entry name" value="S_TKc"/>
    <property type="match status" value="1"/>
</dbReference>
<dbReference type="AlphaFoldDB" id="A0A167WTC3"/>
<evidence type="ECO:0000256" key="2">
    <source>
        <dbReference type="ARBA" id="ARBA00022840"/>
    </source>
</evidence>
<dbReference type="GO" id="GO:0005737">
    <property type="term" value="C:cytoplasm"/>
    <property type="evidence" value="ECO:0007669"/>
    <property type="project" value="TreeGrafter"/>
</dbReference>
<dbReference type="InterPro" id="IPR000719">
    <property type="entry name" value="Prot_kinase_dom"/>
</dbReference>
<feature type="region of interest" description="Disordered" evidence="4">
    <location>
        <begin position="258"/>
        <end position="283"/>
    </location>
</feature>
<dbReference type="PANTHER" id="PTHR24346:SF30">
    <property type="entry name" value="MATERNAL EMBRYONIC LEUCINE ZIPPER KINASE"/>
    <property type="match status" value="1"/>
</dbReference>
<dbReference type="Pfam" id="PF00069">
    <property type="entry name" value="Pkinase"/>
    <property type="match status" value="2"/>
</dbReference>
<proteinExistence type="predicted"/>
<feature type="compositionally biased region" description="Low complexity" evidence="4">
    <location>
        <begin position="210"/>
        <end position="228"/>
    </location>
</feature>
<dbReference type="GO" id="GO:0004674">
    <property type="term" value="F:protein serine/threonine kinase activity"/>
    <property type="evidence" value="ECO:0007669"/>
    <property type="project" value="UniProtKB-KW"/>
</dbReference>
<evidence type="ECO:0000256" key="1">
    <source>
        <dbReference type="ARBA" id="ARBA00022741"/>
    </source>
</evidence>
<dbReference type="GO" id="GO:0035556">
    <property type="term" value="P:intracellular signal transduction"/>
    <property type="evidence" value="ECO:0007669"/>
    <property type="project" value="TreeGrafter"/>
</dbReference>
<keyword evidence="7" id="KW-1185">Reference proteome</keyword>
<dbReference type="PANTHER" id="PTHR24346">
    <property type="entry name" value="MAP/MICROTUBULE AFFINITY-REGULATING KINASE"/>
    <property type="match status" value="1"/>
</dbReference>
<dbReference type="OrthoDB" id="4062651at2759"/>
<name>A0A167WTC3_9EURO</name>
<organism evidence="6 7">
    <name type="scientific">Ascosphaera apis ARSEF 7405</name>
    <dbReference type="NCBI Taxonomy" id="392613"/>
    <lineage>
        <taxon>Eukaryota</taxon>
        <taxon>Fungi</taxon>
        <taxon>Dikarya</taxon>
        <taxon>Ascomycota</taxon>
        <taxon>Pezizomycotina</taxon>
        <taxon>Eurotiomycetes</taxon>
        <taxon>Eurotiomycetidae</taxon>
        <taxon>Onygenales</taxon>
        <taxon>Ascosphaeraceae</taxon>
        <taxon>Ascosphaera</taxon>
    </lineage>
</organism>
<dbReference type="PROSITE" id="PS00108">
    <property type="entry name" value="PROTEIN_KINASE_ST"/>
    <property type="match status" value="1"/>
</dbReference>
<comment type="caution">
    <text evidence="6">The sequence shown here is derived from an EMBL/GenBank/DDBJ whole genome shotgun (WGS) entry which is preliminary data.</text>
</comment>
<feature type="compositionally biased region" description="Polar residues" evidence="4">
    <location>
        <begin position="260"/>
        <end position="274"/>
    </location>
</feature>
<feature type="domain" description="Protein kinase" evidence="5">
    <location>
        <begin position="499"/>
        <end position="762"/>
    </location>
</feature>
<dbReference type="PROSITE" id="PS50011">
    <property type="entry name" value="PROTEIN_KINASE_DOM"/>
    <property type="match status" value="1"/>
</dbReference>
<feature type="compositionally biased region" description="Low complexity" evidence="4">
    <location>
        <begin position="130"/>
        <end position="144"/>
    </location>
</feature>
<evidence type="ECO:0000256" key="3">
    <source>
        <dbReference type="PROSITE-ProRule" id="PRU10141"/>
    </source>
</evidence>
<accession>A0A167WTC3</accession>
<dbReference type="InterPro" id="IPR008271">
    <property type="entry name" value="Ser/Thr_kinase_AS"/>
</dbReference>
<feature type="compositionally biased region" description="Basic and acidic residues" evidence="4">
    <location>
        <begin position="176"/>
        <end position="189"/>
    </location>
</feature>
<evidence type="ECO:0000313" key="6">
    <source>
        <dbReference type="EMBL" id="KZZ89248.1"/>
    </source>
</evidence>
<reference evidence="6 7" key="1">
    <citation type="journal article" date="2016" name="Genome Biol. Evol.">
        <title>Divergent and convergent evolution of fungal pathogenicity.</title>
        <authorList>
            <person name="Shang Y."/>
            <person name="Xiao G."/>
            <person name="Zheng P."/>
            <person name="Cen K."/>
            <person name="Zhan S."/>
            <person name="Wang C."/>
        </authorList>
    </citation>
    <scope>NUCLEOTIDE SEQUENCE [LARGE SCALE GENOMIC DNA]</scope>
    <source>
        <strain evidence="6 7">ARSEF 7405</strain>
    </source>
</reference>